<evidence type="ECO:0000256" key="4">
    <source>
        <dbReference type="ARBA" id="ARBA00023136"/>
    </source>
</evidence>
<dbReference type="PANTHER" id="PTHR11040:SF70">
    <property type="entry name" value="OS05G0316100 PROTEIN"/>
    <property type="match status" value="1"/>
</dbReference>
<dbReference type="EMBL" id="JALJOR010000007">
    <property type="protein sequence ID" value="KAK9814832.1"/>
    <property type="molecule type" value="Genomic_DNA"/>
</dbReference>
<reference evidence="6 7" key="1">
    <citation type="journal article" date="2024" name="Nat. Commun.">
        <title>Phylogenomics reveals the evolutionary origins of lichenization in chlorophyte algae.</title>
        <authorList>
            <person name="Puginier C."/>
            <person name="Libourel C."/>
            <person name="Otte J."/>
            <person name="Skaloud P."/>
            <person name="Haon M."/>
            <person name="Grisel S."/>
            <person name="Petersen M."/>
            <person name="Berrin J.G."/>
            <person name="Delaux P.M."/>
            <person name="Dal Grande F."/>
            <person name="Keller J."/>
        </authorList>
    </citation>
    <scope>NUCLEOTIDE SEQUENCE [LARGE SCALE GENOMIC DNA]</scope>
    <source>
        <strain evidence="6 7">SAG 2043</strain>
    </source>
</reference>
<feature type="transmembrane region" description="Helical" evidence="5">
    <location>
        <begin position="55"/>
        <end position="79"/>
    </location>
</feature>
<dbReference type="Proteomes" id="UP001489004">
    <property type="component" value="Unassembled WGS sequence"/>
</dbReference>
<dbReference type="GO" id="GO:0016020">
    <property type="term" value="C:membrane"/>
    <property type="evidence" value="ECO:0007669"/>
    <property type="project" value="UniProtKB-SubCell"/>
</dbReference>
<keyword evidence="2 5" id="KW-0812">Transmembrane</keyword>
<name>A0AAW1Q189_9CHLO</name>
<dbReference type="GO" id="GO:0005385">
    <property type="term" value="F:zinc ion transmembrane transporter activity"/>
    <property type="evidence" value="ECO:0007669"/>
    <property type="project" value="TreeGrafter"/>
</dbReference>
<feature type="transmembrane region" description="Helical" evidence="5">
    <location>
        <begin position="86"/>
        <end position="106"/>
    </location>
</feature>
<dbReference type="InterPro" id="IPR003689">
    <property type="entry name" value="ZIP"/>
</dbReference>
<keyword evidence="4 5" id="KW-0472">Membrane</keyword>
<protein>
    <recommendedName>
        <fullName evidence="8">Zinc transporter</fullName>
    </recommendedName>
</protein>
<evidence type="ECO:0000256" key="1">
    <source>
        <dbReference type="ARBA" id="ARBA00004141"/>
    </source>
</evidence>
<evidence type="ECO:0000313" key="7">
    <source>
        <dbReference type="Proteomes" id="UP001489004"/>
    </source>
</evidence>
<feature type="transmembrane region" description="Helical" evidence="5">
    <location>
        <begin position="217"/>
        <end position="239"/>
    </location>
</feature>
<dbReference type="AlphaFoldDB" id="A0AAW1Q189"/>
<dbReference type="PANTHER" id="PTHR11040">
    <property type="entry name" value="ZINC/IRON TRANSPORTER"/>
    <property type="match status" value="1"/>
</dbReference>
<keyword evidence="3 5" id="KW-1133">Transmembrane helix</keyword>
<feature type="transmembrane region" description="Helical" evidence="5">
    <location>
        <begin position="348"/>
        <end position="369"/>
    </location>
</feature>
<keyword evidence="7" id="KW-1185">Reference proteome</keyword>
<evidence type="ECO:0000256" key="5">
    <source>
        <dbReference type="SAM" id="Phobius"/>
    </source>
</evidence>
<sequence>MRGLGPPCCGWSFHCSQQQRPKETSEYQQLHTVGDESADVKPPNKVIVEAPKIPAIWVFVLTCLMAAASGLGATPFLFVGSLSKEWTALANAMACGVMLAASFDLVHEGQPYGANLVILGVVLGAAFIKASQEFLDQYEDVRFESLKGASARKTLLIVGIMGAHALGEGSGVGVSFCGNRGWAQGVLVTLAIGLHNIPEGLAVATVLVARGISARNAMLWAIATSLPQAVVALPAFLFVDAFQSFLPIALGFAAGCMIWMVFAELLPDALEDAKHSKVATAATMSAAWLEALRMMLATLEQPGGKLVSPVPDDMRALLPTIAILLPAALPAGAAGAALAYLSRPGPGLMGLAAGICAWMGLAGSVHAVLATRQIGAFQGLLLADSWDLLSQSSGSPPPSAGTPLGSTVPPSAALASLRPAALQRDSSLESKLASKGRAYVGAFGHAQGVSMRMALAGAAALAAQAVPEGWLMAQSAASSASDASLVLLPAAIMSALRGVVTACLAYPLVGHKSPRVAAVAMLVSTKVINGIRVCLVLYGRTLPVSFQQARDGS</sequence>
<feature type="transmembrane region" description="Helical" evidence="5">
    <location>
        <begin position="245"/>
        <end position="266"/>
    </location>
</feature>
<evidence type="ECO:0000313" key="6">
    <source>
        <dbReference type="EMBL" id="KAK9814832.1"/>
    </source>
</evidence>
<evidence type="ECO:0008006" key="8">
    <source>
        <dbReference type="Google" id="ProtNLM"/>
    </source>
</evidence>
<proteinExistence type="predicted"/>
<feature type="transmembrane region" description="Helical" evidence="5">
    <location>
        <begin position="316"/>
        <end position="341"/>
    </location>
</feature>
<comment type="caution">
    <text evidence="6">The sequence shown here is derived from an EMBL/GenBank/DDBJ whole genome shotgun (WGS) entry which is preliminary data.</text>
</comment>
<dbReference type="Pfam" id="PF02535">
    <property type="entry name" value="Zip"/>
    <property type="match status" value="1"/>
</dbReference>
<evidence type="ECO:0000256" key="2">
    <source>
        <dbReference type="ARBA" id="ARBA00022692"/>
    </source>
</evidence>
<gene>
    <name evidence="6" type="ORF">WJX72_012324</name>
</gene>
<comment type="subcellular location">
    <subcellularLocation>
        <location evidence="1">Membrane</location>
        <topology evidence="1">Multi-pass membrane protein</topology>
    </subcellularLocation>
</comment>
<organism evidence="6 7">
    <name type="scientific">[Myrmecia] bisecta</name>
    <dbReference type="NCBI Taxonomy" id="41462"/>
    <lineage>
        <taxon>Eukaryota</taxon>
        <taxon>Viridiplantae</taxon>
        <taxon>Chlorophyta</taxon>
        <taxon>core chlorophytes</taxon>
        <taxon>Trebouxiophyceae</taxon>
        <taxon>Trebouxiales</taxon>
        <taxon>Trebouxiaceae</taxon>
        <taxon>Myrmecia</taxon>
    </lineage>
</organism>
<evidence type="ECO:0000256" key="3">
    <source>
        <dbReference type="ARBA" id="ARBA00022989"/>
    </source>
</evidence>
<feature type="transmembrane region" description="Helical" evidence="5">
    <location>
        <begin position="112"/>
        <end position="128"/>
    </location>
</feature>
<accession>A0AAW1Q189</accession>